<feature type="transmembrane region" description="Helical" evidence="3">
    <location>
        <begin position="208"/>
        <end position="229"/>
    </location>
</feature>
<name>A0A9P5Z9P8_9AGAR</name>
<feature type="transmembrane region" description="Helical" evidence="3">
    <location>
        <begin position="272"/>
        <end position="290"/>
    </location>
</feature>
<dbReference type="InterPro" id="IPR036259">
    <property type="entry name" value="MFS_trans_sf"/>
</dbReference>
<dbReference type="Proteomes" id="UP000807469">
    <property type="component" value="Unassembled WGS sequence"/>
</dbReference>
<keyword evidence="3" id="KW-0812">Transmembrane</keyword>
<dbReference type="PANTHER" id="PTHR11360:SF234">
    <property type="entry name" value="MFS-TYPE TRANSPORTER DBAD-RELATED"/>
    <property type="match status" value="1"/>
</dbReference>
<gene>
    <name evidence="4" type="ORF">BDN70DRAFT_911332</name>
</gene>
<dbReference type="OrthoDB" id="6499973at2759"/>
<dbReference type="GO" id="GO:0022857">
    <property type="term" value="F:transmembrane transporter activity"/>
    <property type="evidence" value="ECO:0007669"/>
    <property type="project" value="InterPro"/>
</dbReference>
<evidence type="ECO:0000313" key="5">
    <source>
        <dbReference type="Proteomes" id="UP000807469"/>
    </source>
</evidence>
<comment type="similarity">
    <text evidence="2">Belongs to the major facilitator superfamily. Monocarboxylate porter (TC 2.A.1.13) family.</text>
</comment>
<feature type="transmembrane region" description="Helical" evidence="3">
    <location>
        <begin position="43"/>
        <end position="62"/>
    </location>
</feature>
<protein>
    <submittedName>
        <fullName evidence="4">MFS general substrate transporter</fullName>
    </submittedName>
</protein>
<dbReference type="PANTHER" id="PTHR11360">
    <property type="entry name" value="MONOCARBOXYLATE TRANSPORTER"/>
    <property type="match status" value="1"/>
</dbReference>
<dbReference type="SUPFAM" id="SSF103473">
    <property type="entry name" value="MFS general substrate transporter"/>
    <property type="match status" value="1"/>
</dbReference>
<dbReference type="Gene3D" id="1.20.1250.20">
    <property type="entry name" value="MFS general substrate transporter like domains"/>
    <property type="match status" value="1"/>
</dbReference>
<comment type="caution">
    <text evidence="4">The sequence shown here is derived from an EMBL/GenBank/DDBJ whole genome shotgun (WGS) entry which is preliminary data.</text>
</comment>
<dbReference type="InterPro" id="IPR011701">
    <property type="entry name" value="MFS"/>
</dbReference>
<organism evidence="4 5">
    <name type="scientific">Pholiota conissans</name>
    <dbReference type="NCBI Taxonomy" id="109636"/>
    <lineage>
        <taxon>Eukaryota</taxon>
        <taxon>Fungi</taxon>
        <taxon>Dikarya</taxon>
        <taxon>Basidiomycota</taxon>
        <taxon>Agaricomycotina</taxon>
        <taxon>Agaricomycetes</taxon>
        <taxon>Agaricomycetidae</taxon>
        <taxon>Agaricales</taxon>
        <taxon>Agaricineae</taxon>
        <taxon>Strophariaceae</taxon>
        <taxon>Pholiota</taxon>
    </lineage>
</organism>
<dbReference type="EMBL" id="MU155156">
    <property type="protein sequence ID" value="KAF9483178.1"/>
    <property type="molecule type" value="Genomic_DNA"/>
</dbReference>
<evidence type="ECO:0000256" key="2">
    <source>
        <dbReference type="ARBA" id="ARBA00006727"/>
    </source>
</evidence>
<feature type="transmembrane region" description="Helical" evidence="3">
    <location>
        <begin position="161"/>
        <end position="180"/>
    </location>
</feature>
<evidence type="ECO:0000256" key="3">
    <source>
        <dbReference type="SAM" id="Phobius"/>
    </source>
</evidence>
<dbReference type="GO" id="GO:0016020">
    <property type="term" value="C:membrane"/>
    <property type="evidence" value="ECO:0007669"/>
    <property type="project" value="UniProtKB-SubCell"/>
</dbReference>
<dbReference type="InterPro" id="IPR050327">
    <property type="entry name" value="Proton-linked_MCT"/>
</dbReference>
<feature type="transmembrane region" description="Helical" evidence="3">
    <location>
        <begin position="241"/>
        <end position="260"/>
    </location>
</feature>
<dbReference type="Pfam" id="PF07690">
    <property type="entry name" value="MFS_1"/>
    <property type="match status" value="1"/>
</dbReference>
<keyword evidence="5" id="KW-1185">Reference proteome</keyword>
<proteinExistence type="inferred from homology"/>
<keyword evidence="3" id="KW-0472">Membrane</keyword>
<evidence type="ECO:0000313" key="4">
    <source>
        <dbReference type="EMBL" id="KAF9483178.1"/>
    </source>
</evidence>
<evidence type="ECO:0000256" key="1">
    <source>
        <dbReference type="ARBA" id="ARBA00004141"/>
    </source>
</evidence>
<feature type="transmembrane region" description="Helical" evidence="3">
    <location>
        <begin position="128"/>
        <end position="149"/>
    </location>
</feature>
<feature type="transmembrane region" description="Helical" evidence="3">
    <location>
        <begin position="69"/>
        <end position="88"/>
    </location>
</feature>
<comment type="subcellular location">
    <subcellularLocation>
        <location evidence="1">Membrane</location>
        <topology evidence="1">Multi-pass membrane protein</topology>
    </subcellularLocation>
</comment>
<feature type="transmembrane region" description="Helical" evidence="3">
    <location>
        <begin position="328"/>
        <end position="347"/>
    </location>
</feature>
<sequence length="394" mass="42073">MTILGAWLVFFATFGYLYSFGVFQDYYTRVLLSSHSPGKIAWIGSFQLMLPFFLGAVSGKLFDAGYFHALEISGGIIFTVSLFLSSLVKPQSYSQVFLSQGIGMGLGLGLSFVPTASIAVHHFKRRRALATGIALSGGAIGSVIFPISASHLIPSIGFAKAVRASAGIVLGCLVIGNCLMRTAYPTKNTDEKATKPDIVGFFSDPPYLWVNLGGLLANFGVFFPMVYMQLYAVQHHIDPNLAFYSIALLNGMGAFGRISANFLADKYGTFNLIVPFTFINAALIFSIFGVTSKGALIVFSIIFGLFSGAWLSLSVAGLASLARRPDEVGARTGIALAISSFGALGAAPSQGSLLTDAFLWHKAILFSGIMLGASGVCFMVTRTLIARERHTQKV</sequence>
<feature type="transmembrane region" description="Helical" evidence="3">
    <location>
        <begin position="100"/>
        <end position="121"/>
    </location>
</feature>
<keyword evidence="3" id="KW-1133">Transmembrane helix</keyword>
<reference evidence="4" key="1">
    <citation type="submission" date="2020-11" db="EMBL/GenBank/DDBJ databases">
        <authorList>
            <consortium name="DOE Joint Genome Institute"/>
            <person name="Ahrendt S."/>
            <person name="Riley R."/>
            <person name="Andreopoulos W."/>
            <person name="Labutti K."/>
            <person name="Pangilinan J."/>
            <person name="Ruiz-Duenas F.J."/>
            <person name="Barrasa J.M."/>
            <person name="Sanchez-Garcia M."/>
            <person name="Camarero S."/>
            <person name="Miyauchi S."/>
            <person name="Serrano A."/>
            <person name="Linde D."/>
            <person name="Babiker R."/>
            <person name="Drula E."/>
            <person name="Ayuso-Fernandez I."/>
            <person name="Pacheco R."/>
            <person name="Padilla G."/>
            <person name="Ferreira P."/>
            <person name="Barriuso J."/>
            <person name="Kellner H."/>
            <person name="Castanera R."/>
            <person name="Alfaro M."/>
            <person name="Ramirez L."/>
            <person name="Pisabarro A.G."/>
            <person name="Kuo A."/>
            <person name="Tritt A."/>
            <person name="Lipzen A."/>
            <person name="He G."/>
            <person name="Yan M."/>
            <person name="Ng V."/>
            <person name="Cullen D."/>
            <person name="Martin F."/>
            <person name="Rosso M.-N."/>
            <person name="Henrissat B."/>
            <person name="Hibbett D."/>
            <person name="Martinez A.T."/>
            <person name="Grigoriev I.V."/>
        </authorList>
    </citation>
    <scope>NUCLEOTIDE SEQUENCE</scope>
    <source>
        <strain evidence="4">CIRM-BRFM 674</strain>
    </source>
</reference>
<dbReference type="AlphaFoldDB" id="A0A9P5Z9P8"/>
<accession>A0A9P5Z9P8</accession>
<feature type="transmembrane region" description="Helical" evidence="3">
    <location>
        <begin position="296"/>
        <end position="321"/>
    </location>
</feature>
<feature type="transmembrane region" description="Helical" evidence="3">
    <location>
        <begin position="359"/>
        <end position="380"/>
    </location>
</feature>